<dbReference type="Pfam" id="PF20431">
    <property type="entry name" value="E_motif"/>
    <property type="match status" value="1"/>
</dbReference>
<feature type="repeat" description="PPR" evidence="3">
    <location>
        <begin position="220"/>
        <end position="254"/>
    </location>
</feature>
<feature type="repeat" description="PPR" evidence="3">
    <location>
        <begin position="286"/>
        <end position="320"/>
    </location>
</feature>
<accession>A0AAN9E9J9</accession>
<dbReference type="InterPro" id="IPR002885">
    <property type="entry name" value="PPR_rpt"/>
</dbReference>
<dbReference type="PANTHER" id="PTHR47926:SF382">
    <property type="entry name" value="PENTACOTRIPEPTIDE-REPEAT REGION OF PRORP DOMAIN-CONTAINING PROTEIN"/>
    <property type="match status" value="1"/>
</dbReference>
<dbReference type="Proteomes" id="UP001372338">
    <property type="component" value="Unassembled WGS sequence"/>
</dbReference>
<feature type="region of interest" description="Disordered" evidence="4">
    <location>
        <begin position="1104"/>
        <end position="1124"/>
    </location>
</feature>
<dbReference type="PROSITE" id="PS51375">
    <property type="entry name" value="PPR"/>
    <property type="match status" value="7"/>
</dbReference>
<dbReference type="Pfam" id="PF13041">
    <property type="entry name" value="PPR_2"/>
    <property type="match status" value="4"/>
</dbReference>
<sequence>MKFKQNLRQAIGLLCSRGPATSDDYTRLVLHCARANDVIQAKRLQSHMETNLFQSTDSFIHNQLLHLYAKCGRLADARNLFDKMTKRDIYSWNALLSAYAKAGSVEDLGKVFGRMPCRDFVSYNTLIACFASNGHSGKALGVLVMMQEDGFQPTQHTYVNALQACSRMLDLGRGKQIHGQVVVADFGKNAFIGNALTDMYAKCGDIGRARWLFDRMVSKNVVSWNLMISGYVKMGNADECIRLFNMMQLSGLKPDHVTISNVLNVYFQHGRVDDARKMFNEMPKKDEICWTTMIVGYTQNGREEDALMLFGDMLRDNVRPDSYTISSVVSSCAKLASLYHGQIVHGKVILMGVDDNMLVSSALVDMYCKCGVTLDAWVIFETMPIRNVITWNAMIRGFAQNGQVQEALVLYERMLQENFRPDNVSFVAVLSACISADMVEEGQKYFNSISEHGMTPTLDHYACMVTLLGRSGHIDKAVDLINGMPHGPDYLIWSTLLSVCAKKGDIKNAELAANHLFELDPHNAGPYIQLSNIYATCGRWKDVADVRSLMKNNNAKKFAAYSWVEVENEVHRFVSEDRTHPEVERIYAKLNNLISLLQQNGYNPDTNMVLHNVGEEEKIRSISYHSEKLALAYALIRKPNGVAPIRIIKNIRVCDDCHMFMKFASLTIGQAIILRDSNRFHHFGGGNCSCKDRCVVIIDRAQWLFDGMVNKNVVSWNLMISGYLKWGMLMIAFVCFIRCSYQCTTLHIEREVTALKASRKLSKAHNLLGNWGWQSLFYLSLKYNSVMTLSGMKIASPATVSVPEFADNIRFLTSTKGLRSSDLLIDFSLFFLSSMMETVAVEEPNRSVRWHVQFASRLLLIMETDCWLSYNVATNFISSDSKSGNSGPVNNSNFYPFAAIPLNNFDGSDMFGEFTSQSDSVPSQPSNSVVSDASHGDMNGKSLRDSKVSPKKDAFQMKSGIWADTLSRGFIDLSISALKLIILTIKWFLHIILFSDKLLIPLSVSNELGLGHLRAIKYSVYLILVCFQSNLVANLFKVRERNPEMFLDLPTRSLLDPLLSEENGLKWQPNKLSESIMQCLNFMYVRLLRTSRAMELEKSGSISRSMHSSSRSFSFDTVSNPKSSLAGSKIHMDLDD</sequence>
<dbReference type="NCBIfam" id="TIGR00756">
    <property type="entry name" value="PPR"/>
    <property type="match status" value="7"/>
</dbReference>
<feature type="repeat" description="PPR" evidence="3">
    <location>
        <begin position="57"/>
        <end position="91"/>
    </location>
</feature>
<dbReference type="FunFam" id="1.25.40.10:FF:000344">
    <property type="entry name" value="Pentatricopeptide repeat-containing protein"/>
    <property type="match status" value="1"/>
</dbReference>
<feature type="repeat" description="PPR" evidence="3">
    <location>
        <begin position="119"/>
        <end position="153"/>
    </location>
</feature>
<dbReference type="EMBL" id="JAYWIO010000007">
    <property type="protein sequence ID" value="KAK7251535.1"/>
    <property type="molecule type" value="Genomic_DNA"/>
</dbReference>
<keyword evidence="2" id="KW-0677">Repeat</keyword>
<proteinExistence type="inferred from homology"/>
<evidence type="ECO:0000259" key="5">
    <source>
        <dbReference type="Pfam" id="PF14432"/>
    </source>
</evidence>
<dbReference type="InterPro" id="IPR032867">
    <property type="entry name" value="DYW_dom"/>
</dbReference>
<evidence type="ECO:0000256" key="1">
    <source>
        <dbReference type="ARBA" id="ARBA00006643"/>
    </source>
</evidence>
<dbReference type="AlphaFoldDB" id="A0AAN9E9J9"/>
<feature type="repeat" description="PPR" evidence="3">
    <location>
        <begin position="255"/>
        <end position="285"/>
    </location>
</feature>
<dbReference type="InterPro" id="IPR011990">
    <property type="entry name" value="TPR-like_helical_dom_sf"/>
</dbReference>
<dbReference type="GO" id="GO:0008270">
    <property type="term" value="F:zinc ion binding"/>
    <property type="evidence" value="ECO:0007669"/>
    <property type="project" value="InterPro"/>
</dbReference>
<organism evidence="6 7">
    <name type="scientific">Crotalaria pallida</name>
    <name type="common">Smooth rattlebox</name>
    <name type="synonym">Crotalaria striata</name>
    <dbReference type="NCBI Taxonomy" id="3830"/>
    <lineage>
        <taxon>Eukaryota</taxon>
        <taxon>Viridiplantae</taxon>
        <taxon>Streptophyta</taxon>
        <taxon>Embryophyta</taxon>
        <taxon>Tracheophyta</taxon>
        <taxon>Spermatophyta</taxon>
        <taxon>Magnoliopsida</taxon>
        <taxon>eudicotyledons</taxon>
        <taxon>Gunneridae</taxon>
        <taxon>Pentapetalae</taxon>
        <taxon>rosids</taxon>
        <taxon>fabids</taxon>
        <taxon>Fabales</taxon>
        <taxon>Fabaceae</taxon>
        <taxon>Papilionoideae</taxon>
        <taxon>50 kb inversion clade</taxon>
        <taxon>genistoids sensu lato</taxon>
        <taxon>core genistoids</taxon>
        <taxon>Crotalarieae</taxon>
        <taxon>Crotalaria</taxon>
    </lineage>
</organism>
<feature type="compositionally biased region" description="Low complexity" evidence="4">
    <location>
        <begin position="1104"/>
        <end position="1119"/>
    </location>
</feature>
<dbReference type="Pfam" id="PF01535">
    <property type="entry name" value="PPR"/>
    <property type="match status" value="4"/>
</dbReference>
<dbReference type="GO" id="GO:0003723">
    <property type="term" value="F:RNA binding"/>
    <property type="evidence" value="ECO:0007669"/>
    <property type="project" value="InterPro"/>
</dbReference>
<reference evidence="6 7" key="1">
    <citation type="submission" date="2024-01" db="EMBL/GenBank/DDBJ databases">
        <title>The genomes of 5 underutilized Papilionoideae crops provide insights into root nodulation and disease resistanc.</title>
        <authorList>
            <person name="Yuan L."/>
        </authorList>
    </citation>
    <scope>NUCLEOTIDE SEQUENCE [LARGE SCALE GENOMIC DNA]</scope>
    <source>
        <strain evidence="6">ZHUSHIDOU_FW_LH</strain>
        <tissue evidence="6">Leaf</tissue>
    </source>
</reference>
<evidence type="ECO:0000256" key="4">
    <source>
        <dbReference type="SAM" id="MobiDB-lite"/>
    </source>
</evidence>
<feature type="region of interest" description="Disordered" evidence="4">
    <location>
        <begin position="915"/>
        <end position="947"/>
    </location>
</feature>
<dbReference type="FunFam" id="1.25.40.10:FF:000442">
    <property type="entry name" value="Pentatricopeptide repeat-containing protein At3g49710"/>
    <property type="match status" value="1"/>
</dbReference>
<evidence type="ECO:0000313" key="6">
    <source>
        <dbReference type="EMBL" id="KAK7251535.1"/>
    </source>
</evidence>
<comment type="similarity">
    <text evidence="1">Belongs to the PPR family. PCMP-H subfamily.</text>
</comment>
<dbReference type="PANTHER" id="PTHR47926">
    <property type="entry name" value="PENTATRICOPEPTIDE REPEAT-CONTAINING PROTEIN"/>
    <property type="match status" value="1"/>
</dbReference>
<protein>
    <recommendedName>
        <fullName evidence="5">DYW domain-containing protein</fullName>
    </recommendedName>
</protein>
<dbReference type="FunFam" id="1.25.40.10:FF:000366">
    <property type="entry name" value="Pentatricopeptide (PPR) repeat-containing protein"/>
    <property type="match status" value="1"/>
</dbReference>
<dbReference type="InterPro" id="IPR046960">
    <property type="entry name" value="PPR_At4g14850-like_plant"/>
</dbReference>
<dbReference type="Gene3D" id="1.25.40.10">
    <property type="entry name" value="Tetratricopeptide repeat domain"/>
    <property type="match status" value="5"/>
</dbReference>
<feature type="domain" description="DYW" evidence="5">
    <location>
        <begin position="601"/>
        <end position="692"/>
    </location>
</feature>
<feature type="compositionally biased region" description="Low complexity" evidence="4">
    <location>
        <begin position="916"/>
        <end position="932"/>
    </location>
</feature>
<gene>
    <name evidence="6" type="ORF">RIF29_34825</name>
</gene>
<evidence type="ECO:0000256" key="2">
    <source>
        <dbReference type="ARBA" id="ARBA00022737"/>
    </source>
</evidence>
<name>A0AAN9E9J9_CROPI</name>
<dbReference type="InterPro" id="IPR046848">
    <property type="entry name" value="E_motif"/>
</dbReference>
<dbReference type="GO" id="GO:0009451">
    <property type="term" value="P:RNA modification"/>
    <property type="evidence" value="ECO:0007669"/>
    <property type="project" value="InterPro"/>
</dbReference>
<feature type="repeat" description="PPR" evidence="3">
    <location>
        <begin position="422"/>
        <end position="456"/>
    </location>
</feature>
<evidence type="ECO:0000313" key="7">
    <source>
        <dbReference type="Proteomes" id="UP001372338"/>
    </source>
</evidence>
<evidence type="ECO:0000256" key="3">
    <source>
        <dbReference type="PROSITE-ProRule" id="PRU00708"/>
    </source>
</evidence>
<feature type="repeat" description="PPR" evidence="3">
    <location>
        <begin position="387"/>
        <end position="421"/>
    </location>
</feature>
<keyword evidence="7" id="KW-1185">Reference proteome</keyword>
<dbReference type="FunFam" id="1.25.40.10:FF:000285">
    <property type="entry name" value="Pentatricopeptide repeat-containing protein, chloroplastic"/>
    <property type="match status" value="1"/>
</dbReference>
<dbReference type="Pfam" id="PF14432">
    <property type="entry name" value="DYW_deaminase"/>
    <property type="match status" value="1"/>
</dbReference>
<comment type="caution">
    <text evidence="6">The sequence shown here is derived from an EMBL/GenBank/DDBJ whole genome shotgun (WGS) entry which is preliminary data.</text>
</comment>
<dbReference type="SUPFAM" id="SSF48452">
    <property type="entry name" value="TPR-like"/>
    <property type="match status" value="2"/>
</dbReference>